<keyword evidence="2" id="KW-0812">Transmembrane</keyword>
<name>A0A6J5RZ04_9CAUD</name>
<accession>A0A6J5RZ04</accession>
<proteinExistence type="predicted"/>
<gene>
    <name evidence="3" type="ORF">UFOVP1376_12</name>
    <name evidence="4" type="ORF">UFOVP1623_51</name>
</gene>
<dbReference type="EMBL" id="LR797312">
    <property type="protein sequence ID" value="CAB4202382.1"/>
    <property type="molecule type" value="Genomic_DNA"/>
</dbReference>
<feature type="transmembrane region" description="Helical" evidence="2">
    <location>
        <begin position="12"/>
        <end position="30"/>
    </location>
</feature>
<keyword evidence="2" id="KW-1133">Transmembrane helix</keyword>
<evidence type="ECO:0000256" key="2">
    <source>
        <dbReference type="SAM" id="Phobius"/>
    </source>
</evidence>
<sequence length="170" mass="17689">MPLFLLSPLFRYAAIALAVLGFLGAVYGVGRIHGATKANARWEAGMARQATVAAKLYSDKLAEIAALERDRETLNTRLSKEVADAREETADALGKFNAAVRLRVRTQGATANCPAGSPPTASARSGAELEATGIFVSREALEAAGALAAGADATEAVMKACRAWAISVGR</sequence>
<feature type="coiled-coil region" evidence="1">
    <location>
        <begin position="57"/>
        <end position="84"/>
    </location>
</feature>
<evidence type="ECO:0000256" key="1">
    <source>
        <dbReference type="SAM" id="Coils"/>
    </source>
</evidence>
<dbReference type="EMBL" id="LR797491">
    <property type="protein sequence ID" value="CAB4220858.1"/>
    <property type="molecule type" value="Genomic_DNA"/>
</dbReference>
<keyword evidence="2" id="KW-0472">Membrane</keyword>
<evidence type="ECO:0008006" key="5">
    <source>
        <dbReference type="Google" id="ProtNLM"/>
    </source>
</evidence>
<keyword evidence="1" id="KW-0175">Coiled coil</keyword>
<evidence type="ECO:0000313" key="3">
    <source>
        <dbReference type="EMBL" id="CAB4202382.1"/>
    </source>
</evidence>
<evidence type="ECO:0000313" key="4">
    <source>
        <dbReference type="EMBL" id="CAB4220858.1"/>
    </source>
</evidence>
<reference evidence="3" key="1">
    <citation type="submission" date="2020-05" db="EMBL/GenBank/DDBJ databases">
        <authorList>
            <person name="Chiriac C."/>
            <person name="Salcher M."/>
            <person name="Ghai R."/>
            <person name="Kavagutti S V."/>
        </authorList>
    </citation>
    <scope>NUCLEOTIDE SEQUENCE</scope>
</reference>
<protein>
    <recommendedName>
        <fullName evidence="5">Bacteriophage Rz lysis protein</fullName>
    </recommendedName>
</protein>
<organism evidence="3">
    <name type="scientific">uncultured Caudovirales phage</name>
    <dbReference type="NCBI Taxonomy" id="2100421"/>
    <lineage>
        <taxon>Viruses</taxon>
        <taxon>Duplodnaviria</taxon>
        <taxon>Heunggongvirae</taxon>
        <taxon>Uroviricota</taxon>
        <taxon>Caudoviricetes</taxon>
        <taxon>Peduoviridae</taxon>
        <taxon>Maltschvirus</taxon>
        <taxon>Maltschvirus maltsch</taxon>
    </lineage>
</organism>